<sequence>MREYAHKQLINFLGTLFVVVTTGFVGSVGCAEELGLLVSTSADAADARLPAALSRIDQLEQMVAELQQDSELRLVESALSSDSSTHRPTHYSTYDAGWTLRPYDSDETPFELTVGLHQQFRYTGFDRDQATSVDAAGIVREIPNRNDFDINRGRLVFSGYAFDEDLRFYANVDYSTVASNPIQLLLGWTSFRINDRLAIYMGLGKLPGTWEWTETSRYTLGADRTMATTFFRPSITAGVWAIGKLTDDISYHALVGNGFNTLSLRASELDTQFAYSFLSWWEPRGDFGSGFSDIESHQQLAARVGHGLTYTRNDSSIDAQAGAEQTVIRLSDGTRLNEPGALEPGVSVNAFDLWLYSIHMGTKWRGLSFSSEVFLRWLRNIEGTAGESLPSQFDHGFFVQGGAFIIPEQLECFARGSQVFGNQGRGDEVSAGLNWYLFNQRSARFTFDVTSIGDSPAQQSRTGYVAGASGTLLRAQLWTFF</sequence>
<evidence type="ECO:0008006" key="4">
    <source>
        <dbReference type="Google" id="ProtNLM"/>
    </source>
</evidence>
<name>A0A5C6F7F6_9BACT</name>
<feature type="transmembrane region" description="Helical" evidence="1">
    <location>
        <begin position="9"/>
        <end position="29"/>
    </location>
</feature>
<dbReference type="EMBL" id="SJPX01000001">
    <property type="protein sequence ID" value="TWU57643.1"/>
    <property type="molecule type" value="Genomic_DNA"/>
</dbReference>
<dbReference type="AlphaFoldDB" id="A0A5C6F7F6"/>
<dbReference type="Gene3D" id="2.40.160.10">
    <property type="entry name" value="Porin"/>
    <property type="match status" value="1"/>
</dbReference>
<keyword evidence="1" id="KW-0472">Membrane</keyword>
<dbReference type="Proteomes" id="UP000317977">
    <property type="component" value="Unassembled WGS sequence"/>
</dbReference>
<evidence type="ECO:0000313" key="3">
    <source>
        <dbReference type="Proteomes" id="UP000317977"/>
    </source>
</evidence>
<dbReference type="InterPro" id="IPR023614">
    <property type="entry name" value="Porin_dom_sf"/>
</dbReference>
<organism evidence="2 3">
    <name type="scientific">Rubripirellula reticaptiva</name>
    <dbReference type="NCBI Taxonomy" id="2528013"/>
    <lineage>
        <taxon>Bacteria</taxon>
        <taxon>Pseudomonadati</taxon>
        <taxon>Planctomycetota</taxon>
        <taxon>Planctomycetia</taxon>
        <taxon>Pirellulales</taxon>
        <taxon>Pirellulaceae</taxon>
        <taxon>Rubripirellula</taxon>
    </lineage>
</organism>
<keyword evidence="1" id="KW-1133">Transmembrane helix</keyword>
<dbReference type="PROSITE" id="PS51257">
    <property type="entry name" value="PROKAR_LIPOPROTEIN"/>
    <property type="match status" value="1"/>
</dbReference>
<proteinExistence type="predicted"/>
<protein>
    <recommendedName>
        <fullName evidence="4">Phosphate-selective porin O and P</fullName>
    </recommendedName>
</protein>
<dbReference type="RefSeq" id="WP_246151328.1">
    <property type="nucleotide sequence ID" value="NZ_SJPX01000001.1"/>
</dbReference>
<evidence type="ECO:0000256" key="1">
    <source>
        <dbReference type="SAM" id="Phobius"/>
    </source>
</evidence>
<comment type="caution">
    <text evidence="2">The sequence shown here is derived from an EMBL/GenBank/DDBJ whole genome shotgun (WGS) entry which is preliminary data.</text>
</comment>
<accession>A0A5C6F7F6</accession>
<gene>
    <name evidence="2" type="ORF">Poly59_05500</name>
</gene>
<reference evidence="2 3" key="1">
    <citation type="submission" date="2019-02" db="EMBL/GenBank/DDBJ databases">
        <title>Deep-cultivation of Planctomycetes and their phenomic and genomic characterization uncovers novel biology.</title>
        <authorList>
            <person name="Wiegand S."/>
            <person name="Jogler M."/>
            <person name="Boedeker C."/>
            <person name="Pinto D."/>
            <person name="Vollmers J."/>
            <person name="Rivas-Marin E."/>
            <person name="Kohn T."/>
            <person name="Peeters S.H."/>
            <person name="Heuer A."/>
            <person name="Rast P."/>
            <person name="Oberbeckmann S."/>
            <person name="Bunk B."/>
            <person name="Jeske O."/>
            <person name="Meyerdierks A."/>
            <person name="Storesund J.E."/>
            <person name="Kallscheuer N."/>
            <person name="Luecker S."/>
            <person name="Lage O.M."/>
            <person name="Pohl T."/>
            <person name="Merkel B.J."/>
            <person name="Hornburger P."/>
            <person name="Mueller R.-W."/>
            <person name="Bruemmer F."/>
            <person name="Labrenz M."/>
            <person name="Spormann A.M."/>
            <person name="Op Den Camp H."/>
            <person name="Overmann J."/>
            <person name="Amann R."/>
            <person name="Jetten M.S.M."/>
            <person name="Mascher T."/>
            <person name="Medema M.H."/>
            <person name="Devos D.P."/>
            <person name="Kaster A.-K."/>
            <person name="Ovreas L."/>
            <person name="Rohde M."/>
            <person name="Galperin M.Y."/>
            <person name="Jogler C."/>
        </authorList>
    </citation>
    <scope>NUCLEOTIDE SEQUENCE [LARGE SCALE GENOMIC DNA]</scope>
    <source>
        <strain evidence="2 3">Poly59</strain>
    </source>
</reference>
<keyword evidence="1" id="KW-0812">Transmembrane</keyword>
<evidence type="ECO:0000313" key="2">
    <source>
        <dbReference type="EMBL" id="TWU57643.1"/>
    </source>
</evidence>
<keyword evidence="3" id="KW-1185">Reference proteome</keyword>